<evidence type="ECO:0000313" key="2">
    <source>
        <dbReference type="Proteomes" id="UP001596087"/>
    </source>
</evidence>
<comment type="caution">
    <text evidence="1">The sequence shown here is derived from an EMBL/GenBank/DDBJ whole genome shotgun (WGS) entry which is preliminary data.</text>
</comment>
<dbReference type="InterPro" id="IPR052924">
    <property type="entry name" value="OsmC/Ohr_hydroprdx_reductase"/>
</dbReference>
<dbReference type="EC" id="1.11.1.-" evidence="1"/>
<proteinExistence type="predicted"/>
<dbReference type="Pfam" id="PF02566">
    <property type="entry name" value="OsmC"/>
    <property type="match status" value="1"/>
</dbReference>
<dbReference type="Gene3D" id="3.30.300.20">
    <property type="match status" value="1"/>
</dbReference>
<dbReference type="RefSeq" id="WP_378585603.1">
    <property type="nucleotide sequence ID" value="NZ_JBHSKD010000002.1"/>
</dbReference>
<dbReference type="InterPro" id="IPR003718">
    <property type="entry name" value="OsmC/Ohr_fam"/>
</dbReference>
<evidence type="ECO:0000313" key="1">
    <source>
        <dbReference type="EMBL" id="MFC5175207.1"/>
    </source>
</evidence>
<organism evidence="1 2">
    <name type="scientific">Nocardioides taihuensis</name>
    <dbReference type="NCBI Taxonomy" id="1835606"/>
    <lineage>
        <taxon>Bacteria</taxon>
        <taxon>Bacillati</taxon>
        <taxon>Actinomycetota</taxon>
        <taxon>Actinomycetes</taxon>
        <taxon>Propionibacteriales</taxon>
        <taxon>Nocardioidaceae</taxon>
        <taxon>Nocardioides</taxon>
    </lineage>
</organism>
<dbReference type="PANTHER" id="PTHR35368:SF1">
    <property type="entry name" value="HYDROPEROXIDE REDUCTASE"/>
    <property type="match status" value="1"/>
</dbReference>
<name>A0ABW0BE15_9ACTN</name>
<dbReference type="EMBL" id="JBHSKD010000002">
    <property type="protein sequence ID" value="MFC5175207.1"/>
    <property type="molecule type" value="Genomic_DNA"/>
</dbReference>
<sequence>MTITTGTTAPADNGVNVEALLGVREASADSPEITQFQWRSTATWVNGTHSRSDIEGFYGFGAEQVHHTTFSLDADHPLQFAAKDNGPTPVEYVLAALGSCLTAGVAAVAQQRQIQLRSVKANLTAEMDLQGILGADPDVRNGFSGVTVSYEIDADASPEDIRALVAQSQKRSAVFDIMTNPTDVTVSVV</sequence>
<gene>
    <name evidence="1" type="ORF">ACFPGP_00905</name>
</gene>
<dbReference type="InterPro" id="IPR036102">
    <property type="entry name" value="OsmC/Ohrsf"/>
</dbReference>
<reference evidence="2" key="1">
    <citation type="journal article" date="2019" name="Int. J. Syst. Evol. Microbiol.">
        <title>The Global Catalogue of Microorganisms (GCM) 10K type strain sequencing project: providing services to taxonomists for standard genome sequencing and annotation.</title>
        <authorList>
            <consortium name="The Broad Institute Genomics Platform"/>
            <consortium name="The Broad Institute Genome Sequencing Center for Infectious Disease"/>
            <person name="Wu L."/>
            <person name="Ma J."/>
        </authorList>
    </citation>
    <scope>NUCLEOTIDE SEQUENCE [LARGE SCALE GENOMIC DNA]</scope>
    <source>
        <strain evidence="2">DFY41</strain>
    </source>
</reference>
<accession>A0ABW0BE15</accession>
<dbReference type="Proteomes" id="UP001596087">
    <property type="component" value="Unassembled WGS sequence"/>
</dbReference>
<dbReference type="PANTHER" id="PTHR35368">
    <property type="entry name" value="HYDROPEROXIDE REDUCTASE"/>
    <property type="match status" value="1"/>
</dbReference>
<keyword evidence="1" id="KW-0575">Peroxidase</keyword>
<dbReference type="GO" id="GO:0004601">
    <property type="term" value="F:peroxidase activity"/>
    <property type="evidence" value="ECO:0007669"/>
    <property type="project" value="UniProtKB-KW"/>
</dbReference>
<protein>
    <submittedName>
        <fullName evidence="1">OsmC family protein</fullName>
        <ecNumber evidence="1">1.11.1.-</ecNumber>
    </submittedName>
</protein>
<keyword evidence="2" id="KW-1185">Reference proteome</keyword>
<dbReference type="SUPFAM" id="SSF82784">
    <property type="entry name" value="OsmC-like"/>
    <property type="match status" value="1"/>
</dbReference>
<dbReference type="InterPro" id="IPR015946">
    <property type="entry name" value="KH_dom-like_a/b"/>
</dbReference>
<keyword evidence="1" id="KW-0560">Oxidoreductase</keyword>